<feature type="non-terminal residue" evidence="1">
    <location>
        <position position="1"/>
    </location>
</feature>
<sequence length="570" mass="60993">VGMRLLAGIKSCCCDALRTVMEGRGGLLDGAQVEDVVAGLMEDVSGRVVPVHGGLLLLGELEEPIGVPPSDWISSGAVLTVMGQGGGQGDEAKAARELLRSISDTLAVGLAVSERKAESIDTMVRSVLDSLPLVDFSSVEDGTQVVIPNDLRSVVLLRTLAKVAELLRDDSGESEAACFDKMMTLVEVALLKPLDGARLNAIMKLLVAVAPTFPERVRVLVRGIFDSSDCREEAVVNGCLAVDALTGTVDVWEEFSRSRSRLAYSTNPRLHFAVLSALRHGGTRALSLSVAHMVEESWDSRAAWEQHSRVLEACKESSPTALSLTLMRSLDLMAGETSETVSTNLLEYSVACVESNPEVVQRLCRQLITSEYYAPRRQAVSCLLQLTEKSMPVGAVEWGPALVRLYSGSAVRGEEGLCEEIDQLVRSMKHVQPRESLEEALEVLGGLALSPCAAASDNTFRRAGGHRRSRSLEAMRGQVMEDASSPVAAGGDIVAPQRPAVLLPRARSLAVRLLGVVVDNVEADAADGGSPEAVLRFTLTVANSSDEKTAGPSVDWNALYFASLELLHRV</sequence>
<dbReference type="GO" id="GO:0000502">
    <property type="term" value="C:proteasome complex"/>
    <property type="evidence" value="ECO:0007669"/>
    <property type="project" value="UniProtKB-KW"/>
</dbReference>
<evidence type="ECO:0000313" key="2">
    <source>
        <dbReference type="Proteomes" id="UP000553632"/>
    </source>
</evidence>
<comment type="caution">
    <text evidence="1">The sequence shown here is derived from an EMBL/GenBank/DDBJ whole genome shotgun (WGS) entry which is preliminary data.</text>
</comment>
<dbReference type="Proteomes" id="UP000553632">
    <property type="component" value="Unassembled WGS sequence"/>
</dbReference>
<feature type="non-terminal residue" evidence="1">
    <location>
        <position position="570"/>
    </location>
</feature>
<protein>
    <submittedName>
        <fullName evidence="1">26S proteasome non-ATPase regulatory subunit 7</fullName>
    </submittedName>
</protein>
<keyword evidence="2" id="KW-1185">Reference proteome</keyword>
<evidence type="ECO:0000313" key="1">
    <source>
        <dbReference type="EMBL" id="KAF4712595.1"/>
    </source>
</evidence>
<gene>
    <name evidence="1" type="primary">PSMD7_1</name>
    <name evidence="1" type="ORF">FOZ63_004083</name>
</gene>
<organism evidence="1 2">
    <name type="scientific">Perkinsus olseni</name>
    <name type="common">Perkinsus atlanticus</name>
    <dbReference type="NCBI Taxonomy" id="32597"/>
    <lineage>
        <taxon>Eukaryota</taxon>
        <taxon>Sar</taxon>
        <taxon>Alveolata</taxon>
        <taxon>Perkinsozoa</taxon>
        <taxon>Perkinsea</taxon>
        <taxon>Perkinsida</taxon>
        <taxon>Perkinsidae</taxon>
        <taxon>Perkinsus</taxon>
    </lineage>
</organism>
<keyword evidence="1" id="KW-0647">Proteasome</keyword>
<dbReference type="EMBL" id="JABANO010030014">
    <property type="protein sequence ID" value="KAF4712595.1"/>
    <property type="molecule type" value="Genomic_DNA"/>
</dbReference>
<accession>A0A7J6QVX6</accession>
<reference evidence="1 2" key="1">
    <citation type="submission" date="2020-04" db="EMBL/GenBank/DDBJ databases">
        <title>Perkinsus olseni comparative genomics.</title>
        <authorList>
            <person name="Bogema D.R."/>
        </authorList>
    </citation>
    <scope>NUCLEOTIDE SEQUENCE [LARGE SCALE GENOMIC DNA]</scope>
    <source>
        <strain evidence="1 2">ATCC PRA-207</strain>
    </source>
</reference>
<proteinExistence type="predicted"/>
<name>A0A7J6QVX6_PEROL</name>
<dbReference type="AlphaFoldDB" id="A0A7J6QVX6"/>